<protein>
    <recommendedName>
        <fullName evidence="6">Ketopantoate reductase C-terminal domain-containing protein</fullName>
    </recommendedName>
</protein>
<dbReference type="InterPro" id="IPR013332">
    <property type="entry name" value="KPR_N"/>
</dbReference>
<dbReference type="GO" id="GO:0005737">
    <property type="term" value="C:cytoplasm"/>
    <property type="evidence" value="ECO:0007669"/>
    <property type="project" value="TreeGrafter"/>
</dbReference>
<feature type="region of interest" description="Disordered" evidence="1">
    <location>
        <begin position="328"/>
        <end position="440"/>
    </location>
</feature>
<comment type="caution">
    <text evidence="4">The sequence shown here is derived from an EMBL/GenBank/DDBJ whole genome shotgun (WGS) entry which is preliminary data.</text>
</comment>
<dbReference type="Gene3D" id="3.40.50.720">
    <property type="entry name" value="NAD(P)-binding Rossmann-like Domain"/>
    <property type="match status" value="1"/>
</dbReference>
<evidence type="ECO:0008006" key="6">
    <source>
        <dbReference type="Google" id="ProtNLM"/>
    </source>
</evidence>
<dbReference type="SUPFAM" id="SSF48179">
    <property type="entry name" value="6-phosphogluconate dehydrogenase C-terminal domain-like"/>
    <property type="match status" value="1"/>
</dbReference>
<proteinExistence type="predicted"/>
<dbReference type="InterPro" id="IPR013328">
    <property type="entry name" value="6PGD_dom2"/>
</dbReference>
<feature type="compositionally biased region" description="Low complexity" evidence="1">
    <location>
        <begin position="388"/>
        <end position="397"/>
    </location>
</feature>
<feature type="compositionally biased region" description="Polar residues" evidence="1">
    <location>
        <begin position="328"/>
        <end position="337"/>
    </location>
</feature>
<feature type="compositionally biased region" description="Acidic residues" evidence="1">
    <location>
        <begin position="517"/>
        <end position="528"/>
    </location>
</feature>
<evidence type="ECO:0000259" key="3">
    <source>
        <dbReference type="Pfam" id="PF08546"/>
    </source>
</evidence>
<name>A0A4U0WK83_9PEZI</name>
<dbReference type="InterPro" id="IPR051402">
    <property type="entry name" value="KPR-Related"/>
</dbReference>
<dbReference type="PANTHER" id="PTHR21708">
    <property type="entry name" value="PROBABLE 2-DEHYDROPANTOATE 2-REDUCTASE"/>
    <property type="match status" value="1"/>
</dbReference>
<feature type="compositionally biased region" description="Polar residues" evidence="1">
    <location>
        <begin position="591"/>
        <end position="600"/>
    </location>
</feature>
<evidence type="ECO:0000313" key="4">
    <source>
        <dbReference type="EMBL" id="TKA62035.1"/>
    </source>
</evidence>
<organism evidence="4 5">
    <name type="scientific">Friedmanniomyces simplex</name>
    <dbReference type="NCBI Taxonomy" id="329884"/>
    <lineage>
        <taxon>Eukaryota</taxon>
        <taxon>Fungi</taxon>
        <taxon>Dikarya</taxon>
        <taxon>Ascomycota</taxon>
        <taxon>Pezizomycotina</taxon>
        <taxon>Dothideomycetes</taxon>
        <taxon>Dothideomycetidae</taxon>
        <taxon>Mycosphaerellales</taxon>
        <taxon>Teratosphaeriaceae</taxon>
        <taxon>Friedmanniomyces</taxon>
    </lineage>
</organism>
<dbReference type="InterPro" id="IPR008927">
    <property type="entry name" value="6-PGluconate_DH-like_C_sf"/>
</dbReference>
<feature type="region of interest" description="Disordered" evidence="1">
    <location>
        <begin position="494"/>
        <end position="600"/>
    </location>
</feature>
<dbReference type="AlphaFoldDB" id="A0A4U0WK83"/>
<dbReference type="Gene3D" id="1.10.1040.10">
    <property type="entry name" value="N-(1-d-carboxylethyl)-l-norvaline Dehydrogenase, domain 2"/>
    <property type="match status" value="1"/>
</dbReference>
<evidence type="ECO:0000256" key="1">
    <source>
        <dbReference type="SAM" id="MobiDB-lite"/>
    </source>
</evidence>
<accession>A0A4U0WK83</accession>
<dbReference type="Pfam" id="PF08546">
    <property type="entry name" value="ApbA_C"/>
    <property type="match status" value="1"/>
</dbReference>
<feature type="non-terminal residue" evidence="4">
    <location>
        <position position="600"/>
    </location>
</feature>
<feature type="domain" description="Ketopantoate reductase C-terminal" evidence="3">
    <location>
        <begin position="200"/>
        <end position="323"/>
    </location>
</feature>
<evidence type="ECO:0000259" key="2">
    <source>
        <dbReference type="Pfam" id="PF02558"/>
    </source>
</evidence>
<dbReference type="STRING" id="329884.A0A4U0WK83"/>
<dbReference type="PANTHER" id="PTHR21708:SF25">
    <property type="entry name" value="PROTEIN PAM1-RELATED"/>
    <property type="match status" value="1"/>
</dbReference>
<gene>
    <name evidence="4" type="ORF">B0A55_10886</name>
</gene>
<dbReference type="Pfam" id="PF02558">
    <property type="entry name" value="ApbA"/>
    <property type="match status" value="1"/>
</dbReference>
<dbReference type="Proteomes" id="UP000309340">
    <property type="component" value="Unassembled WGS sequence"/>
</dbReference>
<dbReference type="FunFam" id="3.40.50.720:FF:000424">
    <property type="entry name" value="Meiotically up-regulated gene 72 protein"/>
    <property type="match status" value="1"/>
</dbReference>
<sequence>MAPTTPRLRILSVGGNAVSAFLSWRLSATNACDVTLVWKSGFEAVSQYGISFRSSKFGNERFKPRHVVRSPEEAAGASRASFDYVVLCVKALPDVYDLASVIESVVAPQHTCILVNTTHTLGIEAYLEQRFPTNVVLSLVSGAEITQIAASEFEHKGSTDLWVGAANKNPAIPTSIQTDMAEALAMTLKSGQVDCEVSPNIRQQQYDRMIGPIAFHPASVVFETPSHADLIEKVGVRPLITGIIDELMHLAAAQGCSFKPGFRELVMEQMVVSAEANSVMYQDFSARRPMEIETFLGSPMKMAQEAGMQVPRIESLYAILHNINTVNQQRPQQTAPSSPVAPPVGQHAAPPPRMSSAPGPRGNSYGPGPMNGPMNGGPPMRPGGGMRNGSRAPSAAGAPPPMRRGPPSMNGYPPRMNGNGYGPRGPQQQISRRPSFEGGDLEEFSHVMLYDSLPDGQMAEGAYDGMASSSSGNLALREREMALRQKQLALREREMNMGMGRRRGPSMPPPPPHRGEYDEDEEDGEDYFDPMSAPAMPQADVDNLDMMSVTSRRTRKAPSAGQLRSNPEMGGGPGMRQSRTPWKRPPVKNRASATIMSQMP</sequence>
<dbReference type="EMBL" id="NAJQ01001138">
    <property type="protein sequence ID" value="TKA62035.1"/>
    <property type="molecule type" value="Genomic_DNA"/>
</dbReference>
<dbReference type="FunFam" id="1.10.1040.10:FF:000017">
    <property type="entry name" value="2-dehydropantoate 2-reductase"/>
    <property type="match status" value="1"/>
</dbReference>
<reference evidence="4 5" key="1">
    <citation type="submission" date="2017-03" db="EMBL/GenBank/DDBJ databases">
        <title>Genomes of endolithic fungi from Antarctica.</title>
        <authorList>
            <person name="Coleine C."/>
            <person name="Masonjones S."/>
            <person name="Stajich J.E."/>
        </authorList>
    </citation>
    <scope>NUCLEOTIDE SEQUENCE [LARGE SCALE GENOMIC DNA]</scope>
    <source>
        <strain evidence="4 5">CCFEE 5184</strain>
    </source>
</reference>
<dbReference type="OrthoDB" id="5302359at2759"/>
<feature type="domain" description="Ketopantoate reductase N-terminal" evidence="2">
    <location>
        <begin position="10"/>
        <end position="167"/>
    </location>
</feature>
<evidence type="ECO:0000313" key="5">
    <source>
        <dbReference type="Proteomes" id="UP000309340"/>
    </source>
</evidence>
<dbReference type="InterPro" id="IPR013752">
    <property type="entry name" value="KPA_reductase"/>
</dbReference>
<keyword evidence="5" id="KW-1185">Reference proteome</keyword>